<feature type="compositionally biased region" description="Pro residues" evidence="1">
    <location>
        <begin position="135"/>
        <end position="148"/>
    </location>
</feature>
<feature type="non-terminal residue" evidence="2">
    <location>
        <position position="148"/>
    </location>
</feature>
<proteinExistence type="predicted"/>
<dbReference type="EMBL" id="VZTJ01006063">
    <property type="protein sequence ID" value="NXC10215.1"/>
    <property type="molecule type" value="Genomic_DNA"/>
</dbReference>
<sequence length="148" mass="14972">QERGRWRVPGERWRGGPCRVCQCLPGGGVRCVPYCPLRGTGCPQVSAGRGAGRGEPRVAVTVTLPCPQGQVLREGDGGSCCTCGPAGDNAPAAPPGMVTALSPPAPAKGPGSLGYERGKVEHRGLGVPKAGGPWGRPPLTAPPSLPPP</sequence>
<organism evidence="2 3">
    <name type="scientific">Orthonyx spaldingii</name>
    <name type="common">Chowchilla</name>
    <dbReference type="NCBI Taxonomy" id="38397"/>
    <lineage>
        <taxon>Eukaryota</taxon>
        <taxon>Metazoa</taxon>
        <taxon>Chordata</taxon>
        <taxon>Craniata</taxon>
        <taxon>Vertebrata</taxon>
        <taxon>Euteleostomi</taxon>
        <taxon>Archelosauria</taxon>
        <taxon>Archosauria</taxon>
        <taxon>Dinosauria</taxon>
        <taxon>Saurischia</taxon>
        <taxon>Theropoda</taxon>
        <taxon>Coelurosauria</taxon>
        <taxon>Aves</taxon>
        <taxon>Neognathae</taxon>
        <taxon>Neoaves</taxon>
        <taxon>Telluraves</taxon>
        <taxon>Australaves</taxon>
        <taxon>Passeriformes</taxon>
        <taxon>Corvoidea</taxon>
        <taxon>Orthonychidae</taxon>
        <taxon>Orthonyx</taxon>
    </lineage>
</organism>
<feature type="non-terminal residue" evidence="2">
    <location>
        <position position="1"/>
    </location>
</feature>
<feature type="region of interest" description="Disordered" evidence="1">
    <location>
        <begin position="94"/>
        <end position="148"/>
    </location>
</feature>
<evidence type="ECO:0000313" key="3">
    <source>
        <dbReference type="Proteomes" id="UP000526602"/>
    </source>
</evidence>
<comment type="caution">
    <text evidence="2">The sequence shown here is derived from an EMBL/GenBank/DDBJ whole genome shotgun (WGS) entry which is preliminary data.</text>
</comment>
<reference evidence="2 3" key="1">
    <citation type="submission" date="2019-09" db="EMBL/GenBank/DDBJ databases">
        <title>Bird 10,000 Genomes (B10K) Project - Family phase.</title>
        <authorList>
            <person name="Zhang G."/>
        </authorList>
    </citation>
    <scope>NUCLEOTIDE SEQUENCE [LARGE SCALE GENOMIC DNA]</scope>
    <source>
        <strain evidence="2">B10K-DU-029-32</strain>
        <tissue evidence="2">Liver or heart</tissue>
    </source>
</reference>
<evidence type="ECO:0000256" key="1">
    <source>
        <dbReference type="SAM" id="MobiDB-lite"/>
    </source>
</evidence>
<evidence type="ECO:0000313" key="2">
    <source>
        <dbReference type="EMBL" id="NXC10215.1"/>
    </source>
</evidence>
<dbReference type="Proteomes" id="UP000526602">
    <property type="component" value="Unassembled WGS sequence"/>
</dbReference>
<gene>
    <name evidence="2" type="primary">Sspo_0</name>
    <name evidence="2" type="ORF">ORTSPA_R15504</name>
</gene>
<dbReference type="AlphaFoldDB" id="A0A7K8H1C8"/>
<dbReference type="SUPFAM" id="SSF57603">
    <property type="entry name" value="FnI-like domain"/>
    <property type="match status" value="1"/>
</dbReference>
<keyword evidence="3" id="KW-1185">Reference proteome</keyword>
<name>A0A7K8H1C8_ORTSP</name>
<protein>
    <submittedName>
        <fullName evidence="2">SSPO protein</fullName>
    </submittedName>
</protein>
<accession>A0A7K8H1C8</accession>